<dbReference type="PANTHER" id="PTHR33794">
    <property type="entry name" value="BACILLOLYSIN"/>
    <property type="match status" value="1"/>
</dbReference>
<gene>
    <name evidence="2" type="ORF">ACFQ1S_43135</name>
</gene>
<dbReference type="Pfam" id="PF01447">
    <property type="entry name" value="Peptidase_M4"/>
    <property type="match status" value="1"/>
</dbReference>
<evidence type="ECO:0000313" key="3">
    <source>
        <dbReference type="Proteomes" id="UP001597045"/>
    </source>
</evidence>
<organism evidence="2 3">
    <name type="scientific">Kibdelosporangium lantanae</name>
    <dbReference type="NCBI Taxonomy" id="1497396"/>
    <lineage>
        <taxon>Bacteria</taxon>
        <taxon>Bacillati</taxon>
        <taxon>Actinomycetota</taxon>
        <taxon>Actinomycetes</taxon>
        <taxon>Pseudonocardiales</taxon>
        <taxon>Pseudonocardiaceae</taxon>
        <taxon>Kibdelosporangium</taxon>
    </lineage>
</organism>
<dbReference type="EMBL" id="JBHTIS010003944">
    <property type="protein sequence ID" value="MFD1051880.1"/>
    <property type="molecule type" value="Genomic_DNA"/>
</dbReference>
<proteinExistence type="predicted"/>
<name>A0ABW3MRS0_9PSEU</name>
<evidence type="ECO:0000259" key="1">
    <source>
        <dbReference type="Pfam" id="PF01447"/>
    </source>
</evidence>
<keyword evidence="3" id="KW-1185">Reference proteome</keyword>
<evidence type="ECO:0000313" key="2">
    <source>
        <dbReference type="EMBL" id="MFD1051880.1"/>
    </source>
</evidence>
<protein>
    <submittedName>
        <fullName evidence="2">M4 family peptidase</fullName>
    </submittedName>
</protein>
<dbReference type="InterPro" id="IPR013856">
    <property type="entry name" value="Peptidase_M4_domain"/>
</dbReference>
<feature type="non-terminal residue" evidence="2">
    <location>
        <position position="1"/>
    </location>
</feature>
<dbReference type="PANTHER" id="PTHR33794:SF1">
    <property type="entry name" value="BACILLOLYSIN"/>
    <property type="match status" value="1"/>
</dbReference>
<feature type="non-terminal residue" evidence="2">
    <location>
        <position position="195"/>
    </location>
</feature>
<sequence length="195" mass="20918">APALSVYALDGASRLAWDTMVTGNANGEYSRQSVYVDALTGTVLGTQEHVMNGDGNTAWNGPKPVHIDTTKSGNNFLLRDPAHPTEQCQDAATNTTFSKTTDTWGNGNATSKETGCADAMFVIQTENKMLSQWLGRNSFDGNGGGWPIRVGLNDLNAFYDGTQVQVGHNQQNQWISSLDVVGHEHGHGVDDHTPG</sequence>
<comment type="caution">
    <text evidence="2">The sequence shown here is derived from an EMBL/GenBank/DDBJ whole genome shotgun (WGS) entry which is preliminary data.</text>
</comment>
<dbReference type="SUPFAM" id="SSF55486">
    <property type="entry name" value="Metalloproteases ('zincins'), catalytic domain"/>
    <property type="match status" value="1"/>
</dbReference>
<feature type="domain" description="Peptidase M4" evidence="1">
    <location>
        <begin position="59"/>
        <end position="189"/>
    </location>
</feature>
<accession>A0ABW3MRS0</accession>
<dbReference type="InterPro" id="IPR050728">
    <property type="entry name" value="Zinc_Metalloprotease_M4"/>
</dbReference>
<dbReference type="Proteomes" id="UP001597045">
    <property type="component" value="Unassembled WGS sequence"/>
</dbReference>
<reference evidence="3" key="1">
    <citation type="journal article" date="2019" name="Int. J. Syst. Evol. Microbiol.">
        <title>The Global Catalogue of Microorganisms (GCM) 10K type strain sequencing project: providing services to taxonomists for standard genome sequencing and annotation.</title>
        <authorList>
            <consortium name="The Broad Institute Genomics Platform"/>
            <consortium name="The Broad Institute Genome Sequencing Center for Infectious Disease"/>
            <person name="Wu L."/>
            <person name="Ma J."/>
        </authorList>
    </citation>
    <scope>NUCLEOTIDE SEQUENCE [LARGE SCALE GENOMIC DNA]</scope>
    <source>
        <strain evidence="3">JCM 31486</strain>
    </source>
</reference>
<dbReference type="Gene3D" id="3.10.170.10">
    <property type="match status" value="1"/>
</dbReference>